<organism evidence="2 3">
    <name type="scientific">SAR86 cluster bacterium</name>
    <dbReference type="NCBI Taxonomy" id="2030880"/>
    <lineage>
        <taxon>Bacteria</taxon>
        <taxon>Pseudomonadati</taxon>
        <taxon>Pseudomonadota</taxon>
        <taxon>Gammaproteobacteria</taxon>
        <taxon>SAR86 cluster</taxon>
    </lineage>
</organism>
<reference evidence="2" key="1">
    <citation type="submission" date="2020-05" db="EMBL/GenBank/DDBJ databases">
        <title>Sulfur intermediates as new biogeochemical hubs in an aquatic model microbial ecosystem.</title>
        <authorList>
            <person name="Vigneron A."/>
        </authorList>
    </citation>
    <scope>NUCLEOTIDE SEQUENCE</scope>
    <source>
        <strain evidence="2">Bin.250</strain>
    </source>
</reference>
<dbReference type="AlphaFoldDB" id="A0A972VUP5"/>
<dbReference type="PANTHER" id="PTHR42815:SF2">
    <property type="entry name" value="FAD-BINDING, PUTATIVE (AFU_ORTHOLOGUE AFUA_6G07600)-RELATED"/>
    <property type="match status" value="1"/>
</dbReference>
<sequence>MTLPTNIALVETLDALVAINGKSNASTQAKVISRLEQHSIRFLERCPFLIIATQCGGEADASPRGDSPGFVKVLDDTTLLIPERPGNRLADSLTNIVNSPGIGLICLIPGMAETLRINGNAYITTEPSYLQQLCHQAVPPKLAILVDIKQVYFHCAKAFIRAKLWDAATQMPRDEMPSLGKIILEQIRGQVTVTEIAAVDDILNDDIKNNLYHT</sequence>
<evidence type="ECO:0000313" key="3">
    <source>
        <dbReference type="Proteomes" id="UP000754644"/>
    </source>
</evidence>
<feature type="domain" description="Pyridoxamine 5'-phosphate oxidase N-terminal" evidence="1">
    <location>
        <begin position="41"/>
        <end position="155"/>
    </location>
</feature>
<accession>A0A972VUP5</accession>
<protein>
    <submittedName>
        <fullName evidence="2">Pyridoxamine 5'-phosphate oxidase family protein</fullName>
    </submittedName>
</protein>
<dbReference type="EMBL" id="JABMOJ010000039">
    <property type="protein sequence ID" value="NQV63921.1"/>
    <property type="molecule type" value="Genomic_DNA"/>
</dbReference>
<proteinExistence type="predicted"/>
<dbReference type="PANTHER" id="PTHR42815">
    <property type="entry name" value="FAD-BINDING, PUTATIVE (AFU_ORTHOLOGUE AFUA_6G07600)-RELATED"/>
    <property type="match status" value="1"/>
</dbReference>
<dbReference type="Gene3D" id="2.30.110.10">
    <property type="entry name" value="Electron Transport, Fmn-binding Protein, Chain A"/>
    <property type="match status" value="1"/>
</dbReference>
<dbReference type="Pfam" id="PF01243">
    <property type="entry name" value="PNPOx_N"/>
    <property type="match status" value="1"/>
</dbReference>
<comment type="caution">
    <text evidence="2">The sequence shown here is derived from an EMBL/GenBank/DDBJ whole genome shotgun (WGS) entry which is preliminary data.</text>
</comment>
<gene>
    <name evidence="2" type="ORF">HQ497_01030</name>
</gene>
<evidence type="ECO:0000259" key="1">
    <source>
        <dbReference type="Pfam" id="PF01243"/>
    </source>
</evidence>
<dbReference type="SUPFAM" id="SSF50475">
    <property type="entry name" value="FMN-binding split barrel"/>
    <property type="match status" value="1"/>
</dbReference>
<dbReference type="InterPro" id="IPR024029">
    <property type="entry name" value="Pyridox_Oxase_FMN-dep"/>
</dbReference>
<name>A0A972VUP5_9GAMM</name>
<dbReference type="InterPro" id="IPR012349">
    <property type="entry name" value="Split_barrel_FMN-bd"/>
</dbReference>
<dbReference type="NCBIfam" id="TIGR04025">
    <property type="entry name" value="PPOX_FMN_DR2398"/>
    <property type="match status" value="1"/>
</dbReference>
<dbReference type="InterPro" id="IPR011576">
    <property type="entry name" value="Pyridox_Oxase_N"/>
</dbReference>
<evidence type="ECO:0000313" key="2">
    <source>
        <dbReference type="EMBL" id="NQV63921.1"/>
    </source>
</evidence>
<dbReference type="Proteomes" id="UP000754644">
    <property type="component" value="Unassembled WGS sequence"/>
</dbReference>